<dbReference type="InterPro" id="IPR020846">
    <property type="entry name" value="MFS_dom"/>
</dbReference>
<feature type="region of interest" description="Disordered" evidence="8">
    <location>
        <begin position="1"/>
        <end position="22"/>
    </location>
</feature>
<dbReference type="InterPro" id="IPR036259">
    <property type="entry name" value="MFS_trans_sf"/>
</dbReference>
<dbReference type="PROSITE" id="PS50850">
    <property type="entry name" value="MFS"/>
    <property type="match status" value="1"/>
</dbReference>
<dbReference type="PANTHER" id="PTHR24002">
    <property type="entry name" value="SOLUTE CARRIER FAMILY 22 MEMBER 18"/>
    <property type="match status" value="1"/>
</dbReference>
<reference evidence="11 12" key="1">
    <citation type="submission" date="2019-09" db="EMBL/GenBank/DDBJ databases">
        <title>Bird 10,000 Genomes (B10K) Project - Family phase.</title>
        <authorList>
            <person name="Zhang G."/>
        </authorList>
    </citation>
    <scope>NUCLEOTIDE SEQUENCE [LARGE SCALE GENOMIC DNA]</scope>
    <source>
        <strain evidence="11">B10K-CU-031-01</strain>
        <tissue evidence="11">Muscle</tissue>
    </source>
</reference>
<dbReference type="FunFam" id="1.20.1250.20:FF:000297">
    <property type="entry name" value="Solute carrier family 22 member 18"/>
    <property type="match status" value="1"/>
</dbReference>
<feature type="transmembrane region" description="Helical" evidence="9">
    <location>
        <begin position="188"/>
        <end position="210"/>
    </location>
</feature>
<accession>A0A7K8KP83</accession>
<dbReference type="EMBL" id="VWPR01000043">
    <property type="protein sequence ID" value="NXE18670.1"/>
    <property type="molecule type" value="Genomic_DNA"/>
</dbReference>
<feature type="transmembrane region" description="Helical" evidence="9">
    <location>
        <begin position="164"/>
        <end position="182"/>
    </location>
</feature>
<evidence type="ECO:0000256" key="8">
    <source>
        <dbReference type="SAM" id="MobiDB-lite"/>
    </source>
</evidence>
<feature type="non-terminal residue" evidence="11">
    <location>
        <position position="1"/>
    </location>
</feature>
<feature type="transmembrane region" description="Helical" evidence="9">
    <location>
        <begin position="334"/>
        <end position="356"/>
    </location>
</feature>
<dbReference type="GO" id="GO:0005635">
    <property type="term" value="C:nuclear envelope"/>
    <property type="evidence" value="ECO:0007669"/>
    <property type="project" value="TreeGrafter"/>
</dbReference>
<dbReference type="GO" id="GO:0016324">
    <property type="term" value="C:apical plasma membrane"/>
    <property type="evidence" value="ECO:0007669"/>
    <property type="project" value="UniProtKB-SubCell"/>
</dbReference>
<feature type="transmembrane region" description="Helical" evidence="9">
    <location>
        <begin position="246"/>
        <end position="267"/>
    </location>
</feature>
<keyword evidence="2" id="KW-1003">Cell membrane</keyword>
<comment type="function">
    <text evidence="7">May act as a transporter of organic cations based on a proton efflux antiport mechanism. May play a role in the transport of chloroquine and quinidine-related compounds in kidney. Plays a role in the regulation of lipid metabolism.</text>
</comment>
<evidence type="ECO:0000256" key="2">
    <source>
        <dbReference type="ARBA" id="ARBA00022475"/>
    </source>
</evidence>
<feature type="transmembrane region" description="Helical" evidence="9">
    <location>
        <begin position="310"/>
        <end position="328"/>
    </location>
</feature>
<keyword evidence="4 9" id="KW-1133">Transmembrane helix</keyword>
<name>A0A7K8KP83_9AVES</name>
<feature type="non-terminal residue" evidence="11">
    <location>
        <position position="427"/>
    </location>
</feature>
<keyword evidence="12" id="KW-1185">Reference proteome</keyword>
<comment type="subcellular location">
    <subcellularLocation>
        <location evidence="1">Apical cell membrane</location>
        <topology evidence="1">Multi-pass membrane protein</topology>
    </subcellularLocation>
</comment>
<dbReference type="Gene3D" id="1.20.1250.20">
    <property type="entry name" value="MFS general substrate transporter like domains"/>
    <property type="match status" value="1"/>
</dbReference>
<gene>
    <name evidence="11" type="primary">Slc22a18</name>
    <name evidence="11" type="ORF">ARDKOR_R07837</name>
</gene>
<evidence type="ECO:0000259" key="10">
    <source>
        <dbReference type="PROSITE" id="PS50850"/>
    </source>
</evidence>
<evidence type="ECO:0000256" key="7">
    <source>
        <dbReference type="ARBA" id="ARBA00093348"/>
    </source>
</evidence>
<sequence length="427" mass="45978">VSAMNAKASSGGEEEASGMRSKTLGESGHLGEVKRGQVIFVAYLIATLELTFLFMHLGVMPYLAKSLGLDSVGFGYLQTTFGVLQLVGGPIFGRFADQFGTRAALILSCASGSAFFLLMSISASIPFLFLSRLPAVFMHGLPGAQKVITDLTTPSQRADALGKLGLCFGIGIIIGSALGGVLSTRFGIFFPTYVGLVGNLINTMIAMVWLPLQAEPKSSHHVTEHSNVFSMREILRLMKFPGVMEVFIVKVLSGFPVGLFLIMFSIISMDFFGLEAVESGYLMSYLGVLQMVVQGLVVGKLTNHCTERTLLRLSIFVFAGVGLGLALMRTVWHYCIVAVPLMFSFSMLATITDTILTKAIPSSDTGTMLGICASVQPLTRTVGPTIGGILYKQFGVSSFGYLQFTVNIGLFVYLLKSKIPLREMKSQ</sequence>
<dbReference type="SUPFAM" id="SSF103473">
    <property type="entry name" value="MFS general substrate transporter"/>
    <property type="match status" value="1"/>
</dbReference>
<keyword evidence="3 9" id="KW-0812">Transmembrane</keyword>
<dbReference type="Proteomes" id="UP000560386">
    <property type="component" value="Unassembled WGS sequence"/>
</dbReference>
<feature type="transmembrane region" description="Helical" evidence="9">
    <location>
        <begin position="396"/>
        <end position="415"/>
    </location>
</feature>
<feature type="transmembrane region" description="Helical" evidence="9">
    <location>
        <begin position="104"/>
        <end position="130"/>
    </location>
</feature>
<dbReference type="CDD" id="cd17331">
    <property type="entry name" value="MFS_SLC22A18"/>
    <property type="match status" value="1"/>
</dbReference>
<evidence type="ECO:0000256" key="1">
    <source>
        <dbReference type="ARBA" id="ARBA00004424"/>
    </source>
</evidence>
<evidence type="ECO:0000256" key="4">
    <source>
        <dbReference type="ARBA" id="ARBA00022989"/>
    </source>
</evidence>
<dbReference type="Pfam" id="PF07690">
    <property type="entry name" value="MFS_1"/>
    <property type="match status" value="1"/>
</dbReference>
<dbReference type="GO" id="GO:0022857">
    <property type="term" value="F:transmembrane transporter activity"/>
    <property type="evidence" value="ECO:0007669"/>
    <property type="project" value="InterPro"/>
</dbReference>
<evidence type="ECO:0000256" key="5">
    <source>
        <dbReference type="ARBA" id="ARBA00023136"/>
    </source>
</evidence>
<feature type="transmembrane region" description="Helical" evidence="9">
    <location>
        <begin position="38"/>
        <end position="59"/>
    </location>
</feature>
<evidence type="ECO:0000256" key="6">
    <source>
        <dbReference type="ARBA" id="ARBA00078639"/>
    </source>
</evidence>
<evidence type="ECO:0000256" key="9">
    <source>
        <dbReference type="SAM" id="Phobius"/>
    </source>
</evidence>
<evidence type="ECO:0000313" key="12">
    <source>
        <dbReference type="Proteomes" id="UP000560386"/>
    </source>
</evidence>
<protein>
    <recommendedName>
        <fullName evidence="6">Organic cation transporter-like protein 2</fullName>
    </recommendedName>
</protein>
<proteinExistence type="predicted"/>
<keyword evidence="5 9" id="KW-0472">Membrane</keyword>
<feature type="transmembrane region" description="Helical" evidence="9">
    <location>
        <begin position="279"/>
        <end position="298"/>
    </location>
</feature>
<dbReference type="InterPro" id="IPR001958">
    <property type="entry name" value="Tet-R_TetA/multi-R_MdtG-like"/>
</dbReference>
<organism evidence="11 12">
    <name type="scientific">Ardeotis kori</name>
    <dbReference type="NCBI Taxonomy" id="89386"/>
    <lineage>
        <taxon>Eukaryota</taxon>
        <taxon>Metazoa</taxon>
        <taxon>Chordata</taxon>
        <taxon>Craniata</taxon>
        <taxon>Vertebrata</taxon>
        <taxon>Euteleostomi</taxon>
        <taxon>Archelosauria</taxon>
        <taxon>Archosauria</taxon>
        <taxon>Dinosauria</taxon>
        <taxon>Saurischia</taxon>
        <taxon>Theropoda</taxon>
        <taxon>Coelurosauria</taxon>
        <taxon>Aves</taxon>
        <taxon>Neognathae</taxon>
        <taxon>Neoaves</taxon>
        <taxon>Otidimorphae</taxon>
        <taxon>Otidiformes</taxon>
        <taxon>Otididae</taxon>
        <taxon>Ardeotis</taxon>
    </lineage>
</organism>
<dbReference type="AlphaFoldDB" id="A0A7K8KP83"/>
<dbReference type="PANTHER" id="PTHR24002:SF3">
    <property type="entry name" value="SOLUTE CARRIER FAMILY 22 MEMBER 18"/>
    <property type="match status" value="1"/>
</dbReference>
<comment type="caution">
    <text evidence="11">The sequence shown here is derived from an EMBL/GenBank/DDBJ whole genome shotgun (WGS) entry which is preliminary data.</text>
</comment>
<dbReference type="InterPro" id="IPR011701">
    <property type="entry name" value="MFS"/>
</dbReference>
<feature type="transmembrane region" description="Helical" evidence="9">
    <location>
        <begin position="71"/>
        <end position="92"/>
    </location>
</feature>
<dbReference type="PRINTS" id="PR01035">
    <property type="entry name" value="TCRTETA"/>
</dbReference>
<evidence type="ECO:0000313" key="11">
    <source>
        <dbReference type="EMBL" id="NXE18670.1"/>
    </source>
</evidence>
<evidence type="ECO:0000256" key="3">
    <source>
        <dbReference type="ARBA" id="ARBA00022692"/>
    </source>
</evidence>
<feature type="domain" description="Major facilitator superfamily (MFS) profile" evidence="10">
    <location>
        <begin position="35"/>
        <end position="420"/>
    </location>
</feature>